<feature type="region of interest" description="Disordered" evidence="1">
    <location>
        <begin position="23"/>
        <end position="67"/>
    </location>
</feature>
<protein>
    <submittedName>
        <fullName evidence="2">Uncharacterized protein</fullName>
    </submittedName>
</protein>
<dbReference type="Proteomes" id="UP000218288">
    <property type="component" value="Chromosome"/>
</dbReference>
<proteinExistence type="predicted"/>
<sequence>MGKTEARTRWTEAPCEARAIVTKPSNRFDDPMLGSRAGTTRSRAEAGVASSGGRATLHGSEPFPTAL</sequence>
<evidence type="ECO:0000256" key="1">
    <source>
        <dbReference type="SAM" id="MobiDB-lite"/>
    </source>
</evidence>
<dbReference type="AlphaFoldDB" id="A0A169QZA1"/>
<evidence type="ECO:0000313" key="2">
    <source>
        <dbReference type="EMBL" id="BAU90782.1"/>
    </source>
</evidence>
<reference evidence="2 3" key="1">
    <citation type="journal article" date="2016" name="Genome Announc.">
        <title>Complete Genome Sequence of Methylobacterium populi P-1M, Isolated from Pink-Pigmented Household Biofilm.</title>
        <authorList>
            <person name="Morohoshi T."/>
            <person name="Ikeda T."/>
        </authorList>
    </citation>
    <scope>NUCLEOTIDE SEQUENCE [LARGE SCALE GENOMIC DNA]</scope>
    <source>
        <strain evidence="2 3">P-1M</strain>
    </source>
</reference>
<organism evidence="2 3">
    <name type="scientific">Methylorubrum populi</name>
    <dbReference type="NCBI Taxonomy" id="223967"/>
    <lineage>
        <taxon>Bacteria</taxon>
        <taxon>Pseudomonadati</taxon>
        <taxon>Pseudomonadota</taxon>
        <taxon>Alphaproteobacteria</taxon>
        <taxon>Hyphomicrobiales</taxon>
        <taxon>Methylobacteriaceae</taxon>
        <taxon>Methylorubrum</taxon>
    </lineage>
</organism>
<gene>
    <name evidence="2" type="ORF">MPPM_2177</name>
</gene>
<name>A0A169QZA1_9HYPH</name>
<dbReference type="EMBL" id="AP014809">
    <property type="protein sequence ID" value="BAU90782.1"/>
    <property type="molecule type" value="Genomic_DNA"/>
</dbReference>
<accession>A0A169QZA1</accession>
<evidence type="ECO:0000313" key="3">
    <source>
        <dbReference type="Proteomes" id="UP000218288"/>
    </source>
</evidence>